<reference evidence="14 15" key="1">
    <citation type="journal article" date="2013" name="Genome Announc.">
        <title>Genome Sequence of an Epidemic Isolate of Mycobacterium abscessus subsp. bolletii from Rio de Janeiro, Brazil.</title>
        <authorList>
            <person name="Davidson R.M."/>
            <person name="Reynolds P.R."/>
            <person name="Farias-Hesson E."/>
            <person name="Duarte R.S."/>
            <person name="Jackson M."/>
            <person name="Strong M."/>
        </authorList>
    </citation>
    <scope>NUCLEOTIDE SEQUENCE [LARGE SCALE GENOMIC DNA]</scope>
    <source>
        <strain evidence="14 15">CRM-0020</strain>
    </source>
</reference>
<evidence type="ECO:0000313" key="14">
    <source>
        <dbReference type="EMBL" id="EPQ25051.1"/>
    </source>
</evidence>
<comment type="caution">
    <text evidence="14">The sequence shown here is derived from an EMBL/GenBank/DDBJ whole genome shotgun (WGS) entry which is preliminary data.</text>
</comment>
<dbReference type="InterPro" id="IPR036135">
    <property type="entry name" value="MoeA_linker/N_sf"/>
</dbReference>
<dbReference type="SUPFAM" id="SSF63867">
    <property type="entry name" value="MoeA C-terminal domain-like"/>
    <property type="match status" value="1"/>
</dbReference>
<dbReference type="Gene3D" id="3.90.105.10">
    <property type="entry name" value="Molybdopterin biosynthesis moea protein, domain 2"/>
    <property type="match status" value="1"/>
</dbReference>
<dbReference type="NCBIfam" id="TIGR00177">
    <property type="entry name" value="molyb_syn"/>
    <property type="match status" value="1"/>
</dbReference>
<keyword evidence="7 11" id="KW-0479">Metal-binding</keyword>
<keyword evidence="8 11" id="KW-0460">Magnesium</keyword>
<dbReference type="InterPro" id="IPR036688">
    <property type="entry name" value="MoeA_C_domain_IV_sf"/>
</dbReference>
<dbReference type="NCBIfam" id="NF045515">
    <property type="entry name" value="Glp_gephyrin"/>
    <property type="match status" value="1"/>
</dbReference>
<protein>
    <recommendedName>
        <fullName evidence="11">Molybdopterin molybdenumtransferase</fullName>
        <ecNumber evidence="11">2.10.1.1</ecNumber>
    </recommendedName>
</protein>
<name>A0A829HZS4_9MYCO</name>
<evidence type="ECO:0000256" key="12">
    <source>
        <dbReference type="SAM" id="MobiDB-lite"/>
    </source>
</evidence>
<evidence type="ECO:0000313" key="15">
    <source>
        <dbReference type="Proteomes" id="UP000014969"/>
    </source>
</evidence>
<dbReference type="Pfam" id="PF03453">
    <property type="entry name" value="MoeA_N"/>
    <property type="match status" value="1"/>
</dbReference>
<evidence type="ECO:0000256" key="9">
    <source>
        <dbReference type="ARBA" id="ARBA00023150"/>
    </source>
</evidence>
<organism evidence="14 15">
    <name type="scientific">Mycobacteroides abscessus subsp. bolletii CRM-0020</name>
    <dbReference type="NCBI Taxonomy" id="1306401"/>
    <lineage>
        <taxon>Bacteria</taxon>
        <taxon>Bacillati</taxon>
        <taxon>Actinomycetota</taxon>
        <taxon>Actinomycetes</taxon>
        <taxon>Mycobacteriales</taxon>
        <taxon>Mycobacteriaceae</taxon>
        <taxon>Mycobacteroides</taxon>
        <taxon>Mycobacteroides abscessus</taxon>
    </lineage>
</organism>
<comment type="pathway">
    <text evidence="3 11">Cofactor biosynthesis; molybdopterin biosynthesis.</text>
</comment>
<dbReference type="SUPFAM" id="SSF53218">
    <property type="entry name" value="Molybdenum cofactor biosynthesis proteins"/>
    <property type="match status" value="1"/>
</dbReference>
<keyword evidence="9 11" id="KW-0501">Molybdenum cofactor biosynthesis</keyword>
<comment type="similarity">
    <text evidence="4 11">Belongs to the MoeA family.</text>
</comment>
<dbReference type="SUPFAM" id="SSF63882">
    <property type="entry name" value="MoeA N-terminal region -like"/>
    <property type="match status" value="1"/>
</dbReference>
<evidence type="ECO:0000256" key="11">
    <source>
        <dbReference type="RuleBase" id="RU365090"/>
    </source>
</evidence>
<feature type="domain" description="MoaB/Mog" evidence="13">
    <location>
        <begin position="218"/>
        <end position="354"/>
    </location>
</feature>
<evidence type="ECO:0000256" key="6">
    <source>
        <dbReference type="ARBA" id="ARBA00022679"/>
    </source>
</evidence>
<dbReference type="AlphaFoldDB" id="A0A829HZS4"/>
<proteinExistence type="inferred from homology"/>
<dbReference type="PANTHER" id="PTHR10192">
    <property type="entry name" value="MOLYBDOPTERIN BIOSYNTHESIS PROTEIN"/>
    <property type="match status" value="1"/>
</dbReference>
<dbReference type="EC" id="2.10.1.1" evidence="11"/>
<dbReference type="InterPro" id="IPR005110">
    <property type="entry name" value="MoeA_linker/N"/>
</dbReference>
<dbReference type="Gene3D" id="2.40.340.10">
    <property type="entry name" value="MoeA, C-terminal, domain IV"/>
    <property type="match status" value="1"/>
</dbReference>
<dbReference type="Pfam" id="PF00994">
    <property type="entry name" value="MoCF_biosynth"/>
    <property type="match status" value="1"/>
</dbReference>
<keyword evidence="6 11" id="KW-0808">Transferase</keyword>
<dbReference type="CDD" id="cd00887">
    <property type="entry name" value="MoeA"/>
    <property type="match status" value="1"/>
</dbReference>
<dbReference type="FunFam" id="3.40.980.10:FF:000004">
    <property type="entry name" value="Molybdopterin molybdenumtransferase"/>
    <property type="match status" value="1"/>
</dbReference>
<dbReference type="GO" id="GO:0046872">
    <property type="term" value="F:metal ion binding"/>
    <property type="evidence" value="ECO:0007669"/>
    <property type="project" value="UniProtKB-UniRule"/>
</dbReference>
<gene>
    <name evidence="14" type="ORF">J108_03120</name>
</gene>
<dbReference type="Proteomes" id="UP000014969">
    <property type="component" value="Unassembled WGS sequence"/>
</dbReference>
<evidence type="ECO:0000256" key="10">
    <source>
        <dbReference type="ARBA" id="ARBA00047317"/>
    </source>
</evidence>
<dbReference type="SMART" id="SM00852">
    <property type="entry name" value="MoCF_biosynth"/>
    <property type="match status" value="1"/>
</dbReference>
<evidence type="ECO:0000256" key="7">
    <source>
        <dbReference type="ARBA" id="ARBA00022723"/>
    </source>
</evidence>
<dbReference type="EMBL" id="ATFQ01000004">
    <property type="protein sequence ID" value="EPQ25051.1"/>
    <property type="molecule type" value="Genomic_DNA"/>
</dbReference>
<evidence type="ECO:0000256" key="5">
    <source>
        <dbReference type="ARBA" id="ARBA00022505"/>
    </source>
</evidence>
<dbReference type="InterPro" id="IPR005111">
    <property type="entry name" value="MoeA_C_domain_IV"/>
</dbReference>
<feature type="region of interest" description="Disordered" evidence="12">
    <location>
        <begin position="1"/>
        <end position="23"/>
    </location>
</feature>
<dbReference type="FunFam" id="2.170.190.11:FF:000001">
    <property type="entry name" value="Molybdopterin molybdenumtransferase"/>
    <property type="match status" value="1"/>
</dbReference>
<dbReference type="GO" id="GO:0006777">
    <property type="term" value="P:Mo-molybdopterin cofactor biosynthetic process"/>
    <property type="evidence" value="ECO:0007669"/>
    <property type="project" value="UniProtKB-UniRule"/>
</dbReference>
<dbReference type="Gene3D" id="2.170.190.11">
    <property type="entry name" value="Molybdopterin biosynthesis moea protein, domain 3"/>
    <property type="match status" value="1"/>
</dbReference>
<sequence length="436" mass="44818">MALFSRDGVATARRGHAGAHNSAKTLRAVRARHSGNNEPMRSVAEHQQVVAELIQAPVPVRIPVGAAERLVLAADVVAPLNLPVFDNSAMDGYAVRHEDLVGASPAGPITLPVTEDIPAGRTDELTLTPGTAHRIMTGAPVPAGASAVVPVEVTDGGTETVTITQEPAAGQHVRCAGEDVRAGDTVLTAGTRLNAPALGLAAALGLDELTVHPRLRVVIASTGSELVPPGTPLRPGQIYESNAVMLAAAVQEAGADAVVAPTVADDVEQFLAVLEEFGAQADLVITTGGVSAGAYEVVKDALTDAGVQFVSVAMQPGKPQGAGHVNGVPVLTLPGNPVSALVSFEVFVREPLRAAMGLTPARTRHEAVLTDAISAPAGKRQFRRGCWAADKGTVTAVGPPASHHLRWLAVSNCLLDIPEDITQLAAGTTVSVWNLS</sequence>
<dbReference type="Gene3D" id="3.40.980.10">
    <property type="entry name" value="MoaB/Mog-like domain"/>
    <property type="match status" value="1"/>
</dbReference>
<dbReference type="InterPro" id="IPR001453">
    <property type="entry name" value="MoaB/Mog_dom"/>
</dbReference>
<comment type="function">
    <text evidence="2 11">Catalyzes the insertion of molybdate into adenylated molybdopterin with the concomitant release of AMP.</text>
</comment>
<dbReference type="InterPro" id="IPR036425">
    <property type="entry name" value="MoaB/Mog-like_dom_sf"/>
</dbReference>
<keyword evidence="5 11" id="KW-0500">Molybdenum</keyword>
<evidence type="ECO:0000256" key="2">
    <source>
        <dbReference type="ARBA" id="ARBA00002901"/>
    </source>
</evidence>
<evidence type="ECO:0000256" key="1">
    <source>
        <dbReference type="ARBA" id="ARBA00001946"/>
    </source>
</evidence>
<evidence type="ECO:0000259" key="13">
    <source>
        <dbReference type="SMART" id="SM00852"/>
    </source>
</evidence>
<dbReference type="GO" id="GO:0005829">
    <property type="term" value="C:cytosol"/>
    <property type="evidence" value="ECO:0007669"/>
    <property type="project" value="TreeGrafter"/>
</dbReference>
<evidence type="ECO:0000256" key="3">
    <source>
        <dbReference type="ARBA" id="ARBA00005046"/>
    </source>
</evidence>
<comment type="cofactor">
    <cofactor evidence="1 11">
        <name>Mg(2+)</name>
        <dbReference type="ChEBI" id="CHEBI:18420"/>
    </cofactor>
</comment>
<evidence type="ECO:0000256" key="4">
    <source>
        <dbReference type="ARBA" id="ARBA00010763"/>
    </source>
</evidence>
<dbReference type="PANTHER" id="PTHR10192:SF5">
    <property type="entry name" value="GEPHYRIN"/>
    <property type="match status" value="1"/>
</dbReference>
<dbReference type="Pfam" id="PF03454">
    <property type="entry name" value="MoeA_C"/>
    <property type="match status" value="1"/>
</dbReference>
<evidence type="ECO:0000256" key="8">
    <source>
        <dbReference type="ARBA" id="ARBA00022842"/>
    </source>
</evidence>
<dbReference type="InterPro" id="IPR038987">
    <property type="entry name" value="MoeA-like"/>
</dbReference>
<dbReference type="GO" id="GO:0061599">
    <property type="term" value="F:molybdopterin molybdotransferase activity"/>
    <property type="evidence" value="ECO:0007669"/>
    <property type="project" value="UniProtKB-UniRule"/>
</dbReference>
<accession>A0A829HZS4</accession>
<dbReference type="UniPathway" id="UPA00344"/>
<comment type="catalytic activity">
    <reaction evidence="10">
        <text>adenylyl-molybdopterin + molybdate = Mo-molybdopterin + AMP + H(+)</text>
        <dbReference type="Rhea" id="RHEA:35047"/>
        <dbReference type="ChEBI" id="CHEBI:15378"/>
        <dbReference type="ChEBI" id="CHEBI:36264"/>
        <dbReference type="ChEBI" id="CHEBI:62727"/>
        <dbReference type="ChEBI" id="CHEBI:71302"/>
        <dbReference type="ChEBI" id="CHEBI:456215"/>
        <dbReference type="EC" id="2.10.1.1"/>
    </reaction>
</comment>